<evidence type="ECO:0000313" key="7">
    <source>
        <dbReference type="Proteomes" id="UP001550628"/>
    </source>
</evidence>
<keyword evidence="7" id="KW-1185">Reference proteome</keyword>
<dbReference type="InterPro" id="IPR001647">
    <property type="entry name" value="HTH_TetR"/>
</dbReference>
<sequence length="216" mass="24684">MAKSARPTLTERRAEELRRTIALTARDLFIAEGSTSATVEQICEIVGISPRTFHRHFPVKEDVLSPLFRESEELIVEILRTASAEADPAEVLAHAFTTEVHRREVPEFDRKFMELMINTPPYRLRWLEWGEGLYGEITRFLDRHFELGQDPFLRELPAQLAMQTMRQAYIHWVDAGHSGEFAEVERLLRRGMRMLLTGIDAATPARAQEQAGASPA</sequence>
<reference evidence="6 7" key="1">
    <citation type="submission" date="2024-06" db="EMBL/GenBank/DDBJ databases">
        <title>The Natural Products Discovery Center: Release of the First 8490 Sequenced Strains for Exploring Actinobacteria Biosynthetic Diversity.</title>
        <authorList>
            <person name="Kalkreuter E."/>
            <person name="Kautsar S.A."/>
            <person name="Yang D."/>
            <person name="Bader C.D."/>
            <person name="Teijaro C.N."/>
            <person name="Fluegel L."/>
            <person name="Davis C.M."/>
            <person name="Simpson J.R."/>
            <person name="Lauterbach L."/>
            <person name="Steele A.D."/>
            <person name="Gui C."/>
            <person name="Meng S."/>
            <person name="Li G."/>
            <person name="Viehrig K."/>
            <person name="Ye F."/>
            <person name="Su P."/>
            <person name="Kiefer A.F."/>
            <person name="Nichols A."/>
            <person name="Cepeda A.J."/>
            <person name="Yan W."/>
            <person name="Fan B."/>
            <person name="Jiang Y."/>
            <person name="Adhikari A."/>
            <person name="Zheng C.-J."/>
            <person name="Schuster L."/>
            <person name="Cowan T.M."/>
            <person name="Smanski M.J."/>
            <person name="Chevrette M.G."/>
            <person name="De Carvalho L.P.S."/>
            <person name="Shen B."/>
        </authorList>
    </citation>
    <scope>NUCLEOTIDE SEQUENCE [LARGE SCALE GENOMIC DNA]</scope>
    <source>
        <strain evidence="6 7">NPDC019708</strain>
    </source>
</reference>
<organism evidence="6 7">
    <name type="scientific">Nocardia rhamnosiphila</name>
    <dbReference type="NCBI Taxonomy" id="426716"/>
    <lineage>
        <taxon>Bacteria</taxon>
        <taxon>Bacillati</taxon>
        <taxon>Actinomycetota</taxon>
        <taxon>Actinomycetes</taxon>
        <taxon>Mycobacteriales</taxon>
        <taxon>Nocardiaceae</taxon>
        <taxon>Nocardia</taxon>
    </lineage>
</organism>
<dbReference type="Gene3D" id="1.10.357.10">
    <property type="entry name" value="Tetracycline Repressor, domain 2"/>
    <property type="match status" value="1"/>
</dbReference>
<dbReference type="EMBL" id="JBEYBF010000010">
    <property type="protein sequence ID" value="MEU1953535.1"/>
    <property type="molecule type" value="Genomic_DNA"/>
</dbReference>
<dbReference type="PANTHER" id="PTHR30055:SF234">
    <property type="entry name" value="HTH-TYPE TRANSCRIPTIONAL REGULATOR BETI"/>
    <property type="match status" value="1"/>
</dbReference>
<evidence type="ECO:0000256" key="3">
    <source>
        <dbReference type="ARBA" id="ARBA00023163"/>
    </source>
</evidence>
<protein>
    <submittedName>
        <fullName evidence="6">TetR/AcrR family transcriptional regulator</fullName>
    </submittedName>
</protein>
<dbReference type="Pfam" id="PF00440">
    <property type="entry name" value="TetR_N"/>
    <property type="match status" value="1"/>
</dbReference>
<dbReference type="InterPro" id="IPR050109">
    <property type="entry name" value="HTH-type_TetR-like_transc_reg"/>
</dbReference>
<accession>A0ABV2WRL5</accession>
<feature type="DNA-binding region" description="H-T-H motif" evidence="4">
    <location>
        <begin position="38"/>
        <end position="57"/>
    </location>
</feature>
<dbReference type="SUPFAM" id="SSF46689">
    <property type="entry name" value="Homeodomain-like"/>
    <property type="match status" value="1"/>
</dbReference>
<feature type="domain" description="HTH tetR-type" evidence="5">
    <location>
        <begin position="15"/>
        <end position="75"/>
    </location>
</feature>
<evidence type="ECO:0000313" key="6">
    <source>
        <dbReference type="EMBL" id="MEU1953535.1"/>
    </source>
</evidence>
<evidence type="ECO:0000256" key="4">
    <source>
        <dbReference type="PROSITE-ProRule" id="PRU00335"/>
    </source>
</evidence>
<evidence type="ECO:0000256" key="2">
    <source>
        <dbReference type="ARBA" id="ARBA00023125"/>
    </source>
</evidence>
<evidence type="ECO:0000256" key="1">
    <source>
        <dbReference type="ARBA" id="ARBA00023015"/>
    </source>
</evidence>
<keyword evidence="1" id="KW-0805">Transcription regulation</keyword>
<dbReference type="PROSITE" id="PS50977">
    <property type="entry name" value="HTH_TETR_2"/>
    <property type="match status" value="1"/>
</dbReference>
<proteinExistence type="predicted"/>
<comment type="caution">
    <text evidence="6">The sequence shown here is derived from an EMBL/GenBank/DDBJ whole genome shotgun (WGS) entry which is preliminary data.</text>
</comment>
<dbReference type="InterPro" id="IPR009057">
    <property type="entry name" value="Homeodomain-like_sf"/>
</dbReference>
<name>A0ABV2WRL5_9NOCA</name>
<evidence type="ECO:0000259" key="5">
    <source>
        <dbReference type="PROSITE" id="PS50977"/>
    </source>
</evidence>
<dbReference type="PANTHER" id="PTHR30055">
    <property type="entry name" value="HTH-TYPE TRANSCRIPTIONAL REGULATOR RUTR"/>
    <property type="match status" value="1"/>
</dbReference>
<keyword evidence="2 4" id="KW-0238">DNA-binding</keyword>
<keyword evidence="3" id="KW-0804">Transcription</keyword>
<dbReference type="Proteomes" id="UP001550628">
    <property type="component" value="Unassembled WGS sequence"/>
</dbReference>
<gene>
    <name evidence="6" type="ORF">ABZ510_16915</name>
</gene>
<dbReference type="RefSeq" id="WP_356958069.1">
    <property type="nucleotide sequence ID" value="NZ_JBEYBD010000011.1"/>
</dbReference>